<keyword evidence="10" id="KW-1185">Reference proteome</keyword>
<feature type="coiled-coil region" evidence="6">
    <location>
        <begin position="253"/>
        <end position="287"/>
    </location>
</feature>
<dbReference type="InterPro" id="IPR050445">
    <property type="entry name" value="Bact_polysacc_biosynth/exp"/>
</dbReference>
<accession>A0A1T5DGE9</accession>
<gene>
    <name evidence="9" type="ORF">SAMN05660226_02793</name>
</gene>
<dbReference type="Proteomes" id="UP000190541">
    <property type="component" value="Unassembled WGS sequence"/>
</dbReference>
<dbReference type="AlphaFoldDB" id="A0A1T5DGE9"/>
<protein>
    <submittedName>
        <fullName evidence="9">Chain length determinant protein</fullName>
    </submittedName>
</protein>
<evidence type="ECO:0000256" key="7">
    <source>
        <dbReference type="SAM" id="Phobius"/>
    </source>
</evidence>
<comment type="subcellular location">
    <subcellularLocation>
        <location evidence="1">Cell membrane</location>
        <topology evidence="1">Multi-pass membrane protein</topology>
    </subcellularLocation>
</comment>
<dbReference type="OrthoDB" id="1522571at2"/>
<evidence type="ECO:0000256" key="2">
    <source>
        <dbReference type="ARBA" id="ARBA00022475"/>
    </source>
</evidence>
<organism evidence="9 10">
    <name type="scientific">Parapedobacter luteus</name>
    <dbReference type="NCBI Taxonomy" id="623280"/>
    <lineage>
        <taxon>Bacteria</taxon>
        <taxon>Pseudomonadati</taxon>
        <taxon>Bacteroidota</taxon>
        <taxon>Sphingobacteriia</taxon>
        <taxon>Sphingobacteriales</taxon>
        <taxon>Sphingobacteriaceae</taxon>
        <taxon>Parapedobacter</taxon>
    </lineage>
</organism>
<evidence type="ECO:0000256" key="1">
    <source>
        <dbReference type="ARBA" id="ARBA00004651"/>
    </source>
</evidence>
<dbReference type="Pfam" id="PF02706">
    <property type="entry name" value="Wzz"/>
    <property type="match status" value="1"/>
</dbReference>
<feature type="transmembrane region" description="Helical" evidence="7">
    <location>
        <begin position="353"/>
        <end position="377"/>
    </location>
</feature>
<evidence type="ECO:0000256" key="4">
    <source>
        <dbReference type="ARBA" id="ARBA00022989"/>
    </source>
</evidence>
<evidence type="ECO:0000259" key="8">
    <source>
        <dbReference type="Pfam" id="PF02706"/>
    </source>
</evidence>
<name>A0A1T5DGE9_9SPHI</name>
<dbReference type="STRING" id="623280.SAMN05660226_02793"/>
<keyword evidence="5 7" id="KW-0472">Membrane</keyword>
<evidence type="ECO:0000256" key="5">
    <source>
        <dbReference type="ARBA" id="ARBA00023136"/>
    </source>
</evidence>
<dbReference type="GO" id="GO:0005886">
    <property type="term" value="C:plasma membrane"/>
    <property type="evidence" value="ECO:0007669"/>
    <property type="project" value="UniProtKB-SubCell"/>
</dbReference>
<keyword evidence="4 7" id="KW-1133">Transmembrane helix</keyword>
<evidence type="ECO:0000313" key="9">
    <source>
        <dbReference type="EMBL" id="SKB70651.1"/>
    </source>
</evidence>
<dbReference type="InterPro" id="IPR003856">
    <property type="entry name" value="LPS_length_determ_N"/>
</dbReference>
<feature type="transmembrane region" description="Helical" evidence="7">
    <location>
        <begin position="36"/>
        <end position="54"/>
    </location>
</feature>
<sequence length="384" mass="43510">METGLDQEIRLFVSESRDNEAIKIKSLLSVFYSGRWLVLAIVFVFFVFGVLWGISTPKEFTTTSKVLTEENDGLSNNMGLGNLSALVGINSRNVATIETLTPDLYPAIVTNSDFLLELAREKYYFRELDTNISLVTFFSDFEKENWIKYGVKQIFNLPSKLLNKTPDIQLDTVNTNQLSTTVLDGDSTNKNSQILSIAAPEIMALSKLQKRITVSKVNKIIELSTEMPDADVSAILNKKIIDYLINYVTKYKTDKERQNNIFIQNQLKEAEDQFNKNQNALASYLDANIGIIREKDKSVVQKLQTELRLSTEVYTNLSQQLELSKLKLEQSKPILTIFENPKRPIAPSSTSTFGAVLAFIVLGFFLSITLICGKIFWEFFKQAK</sequence>
<dbReference type="RefSeq" id="WP_079717463.1">
    <property type="nucleotide sequence ID" value="NZ_FUYS01000006.1"/>
</dbReference>
<feature type="domain" description="Polysaccharide chain length determinant N-terminal" evidence="8">
    <location>
        <begin position="22"/>
        <end position="100"/>
    </location>
</feature>
<keyword evidence="2" id="KW-1003">Cell membrane</keyword>
<dbReference type="PANTHER" id="PTHR32309:SF13">
    <property type="entry name" value="FERRIC ENTEROBACTIN TRANSPORT PROTEIN FEPE"/>
    <property type="match status" value="1"/>
</dbReference>
<evidence type="ECO:0000256" key="6">
    <source>
        <dbReference type="SAM" id="Coils"/>
    </source>
</evidence>
<dbReference type="GO" id="GO:0004713">
    <property type="term" value="F:protein tyrosine kinase activity"/>
    <property type="evidence" value="ECO:0007669"/>
    <property type="project" value="TreeGrafter"/>
</dbReference>
<reference evidence="9 10" key="1">
    <citation type="submission" date="2017-02" db="EMBL/GenBank/DDBJ databases">
        <authorList>
            <person name="Peterson S.W."/>
        </authorList>
    </citation>
    <scope>NUCLEOTIDE SEQUENCE [LARGE SCALE GENOMIC DNA]</scope>
    <source>
        <strain evidence="9 10">DSM 22899</strain>
    </source>
</reference>
<dbReference type="EMBL" id="FUYS01000006">
    <property type="protein sequence ID" value="SKB70651.1"/>
    <property type="molecule type" value="Genomic_DNA"/>
</dbReference>
<evidence type="ECO:0000256" key="3">
    <source>
        <dbReference type="ARBA" id="ARBA00022692"/>
    </source>
</evidence>
<dbReference type="PANTHER" id="PTHR32309">
    <property type="entry name" value="TYROSINE-PROTEIN KINASE"/>
    <property type="match status" value="1"/>
</dbReference>
<evidence type="ECO:0000313" key="10">
    <source>
        <dbReference type="Proteomes" id="UP000190541"/>
    </source>
</evidence>
<keyword evidence="3 7" id="KW-0812">Transmembrane</keyword>
<proteinExistence type="predicted"/>
<keyword evidence="6" id="KW-0175">Coiled coil</keyword>